<organism evidence="5 6">
    <name type="scientific">Nephila pilipes</name>
    <name type="common">Giant wood spider</name>
    <name type="synonym">Nephila maculata</name>
    <dbReference type="NCBI Taxonomy" id="299642"/>
    <lineage>
        <taxon>Eukaryota</taxon>
        <taxon>Metazoa</taxon>
        <taxon>Ecdysozoa</taxon>
        <taxon>Arthropoda</taxon>
        <taxon>Chelicerata</taxon>
        <taxon>Arachnida</taxon>
        <taxon>Araneae</taxon>
        <taxon>Araneomorphae</taxon>
        <taxon>Entelegynae</taxon>
        <taxon>Araneoidea</taxon>
        <taxon>Nephilidae</taxon>
        <taxon>Nephila</taxon>
    </lineage>
</organism>
<name>A0A8X6MIB5_NEPPI</name>
<evidence type="ECO:0000256" key="1">
    <source>
        <dbReference type="ARBA" id="ARBA00007343"/>
    </source>
</evidence>
<dbReference type="SUPFAM" id="SSF52058">
    <property type="entry name" value="L domain-like"/>
    <property type="match status" value="1"/>
</dbReference>
<keyword evidence="4 5" id="KW-0675">Receptor</keyword>
<gene>
    <name evidence="5" type="ORF">NPIL_563311</name>
</gene>
<dbReference type="AlphaFoldDB" id="A0A8X6MIB5"/>
<evidence type="ECO:0000313" key="5">
    <source>
        <dbReference type="EMBL" id="GFS58746.1"/>
    </source>
</evidence>
<dbReference type="GO" id="GO:0005886">
    <property type="term" value="C:plasma membrane"/>
    <property type="evidence" value="ECO:0007669"/>
    <property type="project" value="TreeGrafter"/>
</dbReference>
<dbReference type="InterPro" id="IPR001611">
    <property type="entry name" value="Leu-rich_rpt"/>
</dbReference>
<reference evidence="5" key="1">
    <citation type="submission" date="2020-08" db="EMBL/GenBank/DDBJ databases">
        <title>Multicomponent nature underlies the extraordinary mechanical properties of spider dragline silk.</title>
        <authorList>
            <person name="Kono N."/>
            <person name="Nakamura H."/>
            <person name="Mori M."/>
            <person name="Yoshida Y."/>
            <person name="Ohtoshi R."/>
            <person name="Malay A.D."/>
            <person name="Moran D.A.P."/>
            <person name="Tomita M."/>
            <person name="Numata K."/>
            <person name="Arakawa K."/>
        </authorList>
    </citation>
    <scope>NUCLEOTIDE SEQUENCE</scope>
</reference>
<comment type="similarity">
    <text evidence="1">Belongs to the G-protein coupled receptor 2 family. Adhesion G-protein coupled receptor (ADGR) subfamily.</text>
</comment>
<evidence type="ECO:0000256" key="4">
    <source>
        <dbReference type="ARBA" id="ARBA00023170"/>
    </source>
</evidence>
<evidence type="ECO:0000256" key="2">
    <source>
        <dbReference type="ARBA" id="ARBA00022614"/>
    </source>
</evidence>
<comment type="caution">
    <text evidence="5">The sequence shown here is derived from an EMBL/GenBank/DDBJ whole genome shotgun (WGS) entry which is preliminary data.</text>
</comment>
<accession>A0A8X6MIB5</accession>
<dbReference type="Pfam" id="PF13855">
    <property type="entry name" value="LRR_8"/>
    <property type="match status" value="2"/>
</dbReference>
<dbReference type="Proteomes" id="UP000887013">
    <property type="component" value="Unassembled WGS sequence"/>
</dbReference>
<dbReference type="Gene3D" id="3.80.10.10">
    <property type="entry name" value="Ribonuclease Inhibitor"/>
    <property type="match status" value="1"/>
</dbReference>
<dbReference type="EMBL" id="BMAW01093113">
    <property type="protein sequence ID" value="GFS58746.1"/>
    <property type="molecule type" value="Genomic_DNA"/>
</dbReference>
<dbReference type="PANTHER" id="PTHR45930">
    <property type="entry name" value="G-PROTEIN COUPLED RECEPTOR 124-LIKE PROTEIN"/>
    <property type="match status" value="1"/>
</dbReference>
<keyword evidence="6" id="KW-1185">Reference proteome</keyword>
<dbReference type="InterPro" id="IPR003591">
    <property type="entry name" value="Leu-rich_rpt_typical-subtyp"/>
</dbReference>
<dbReference type="GO" id="GO:0007166">
    <property type="term" value="P:cell surface receptor signaling pathway"/>
    <property type="evidence" value="ECO:0007669"/>
    <property type="project" value="TreeGrafter"/>
</dbReference>
<dbReference type="SMART" id="SM00369">
    <property type="entry name" value="LRR_TYP"/>
    <property type="match status" value="4"/>
</dbReference>
<proteinExistence type="inferred from homology"/>
<dbReference type="PANTHER" id="PTHR45930:SF4">
    <property type="entry name" value="ADHESION G PROTEIN-COUPLED RECEPTOR A3"/>
    <property type="match status" value="1"/>
</dbReference>
<protein>
    <submittedName>
        <fullName evidence="5">G-protein coupled receptor GRL101</fullName>
    </submittedName>
</protein>
<dbReference type="OrthoDB" id="2013775at2759"/>
<sequence length="251" mass="29062">MFSLVVIDSTLLYLPSKLFQNTIYEKIRFANTQIMSLSDSDLAFVGLEDHLEEIRASDAHYITQWDWSQLRNLRKIDVIDIHLISMYSIEQEFPSLTSLTSLSISKAEISFIHPKVFRGLSNLRMLILQDNEISEMSRSMLPNPAKELYMIDLSGNRLSSFPPNMFINMPNLKELELNNNHFVTLDEDTFRWPFENLKSLMFKGNSFRCDCRLRWLVNTRKPSTLEAKCAQPDNLNGVALENIVSSVLWCV</sequence>
<evidence type="ECO:0000256" key="3">
    <source>
        <dbReference type="ARBA" id="ARBA00022737"/>
    </source>
</evidence>
<keyword evidence="3" id="KW-0677">Repeat</keyword>
<evidence type="ECO:0000313" key="6">
    <source>
        <dbReference type="Proteomes" id="UP000887013"/>
    </source>
</evidence>
<dbReference type="InterPro" id="IPR032675">
    <property type="entry name" value="LRR_dom_sf"/>
</dbReference>
<keyword evidence="2" id="KW-0433">Leucine-rich repeat</keyword>
<dbReference type="InterPro" id="IPR051963">
    <property type="entry name" value="Adhesion_GPCR_A"/>
</dbReference>